<reference evidence="3" key="1">
    <citation type="journal article" date="2015" name="Int. J. Syst. Evol. Microbiol.">
        <title>Rhizobium alvei sp. nov., isolated from a freshwater river.</title>
        <authorList>
            <person name="Sheu S.Y."/>
            <person name="Huang H.W."/>
            <person name="Young C.C."/>
            <person name="Chen W.M."/>
        </authorList>
    </citation>
    <scope>NUCLEOTIDE SEQUENCE</scope>
    <source>
        <strain evidence="3">TNR-22</strain>
    </source>
</reference>
<keyword evidence="4" id="KW-1185">Reference proteome</keyword>
<sequence>MAIRLVRRALSVGALCLAVMPSLEARADGSLGDNPPYKMVRSLQNIQDQVIAGDLKALDMQRFLLAEIDRRLREVDMSVFEDTRNVDAALIYAMSGGNPDVLDVLANKDIQGNFDNRVTAVLRRYLAGKGATAAKQLKEVVPEYRNEAIGPYIALIGANALMEKETDVALKYFDWARVAAPGTIVEEAALRRSLAITAKKGEIKKSLDYATRYARRFMTSPYASQFADIFVSIATDSKSKLTHDDIRAILSMIERRRQREIYLRLARRSAIDGNKPLADFAAEEARGLSLPEDKEQLALAELYSGLVNLSGGNINNVLDRLSKIPDADLSAKDRFLREAAKVVADEVLQPPDQASLTQVRRTMVDKEYRDMMSQKIIDAGKTASISPNTPPKGADPGALAEEKPEPNREALDQRLQAAEGFVSAGRSKLKEIDALLSDEGGGK</sequence>
<gene>
    <name evidence="3" type="primary">motC</name>
    <name evidence="3" type="ORF">Q4481_01315</name>
</gene>
<name>A0ABT8YGW3_9HYPH</name>
<dbReference type="EMBL" id="JAUOZU010000001">
    <property type="protein sequence ID" value="MDO6962573.1"/>
    <property type="molecule type" value="Genomic_DNA"/>
</dbReference>
<feature type="signal peptide" evidence="2">
    <location>
        <begin position="1"/>
        <end position="27"/>
    </location>
</feature>
<proteinExistence type="predicted"/>
<evidence type="ECO:0000256" key="2">
    <source>
        <dbReference type="SAM" id="SignalP"/>
    </source>
</evidence>
<dbReference type="NCBIfam" id="NF009442">
    <property type="entry name" value="PRK12798.1-4"/>
    <property type="match status" value="1"/>
</dbReference>
<keyword evidence="2" id="KW-0732">Signal</keyword>
<reference evidence="3" key="2">
    <citation type="submission" date="2023-07" db="EMBL/GenBank/DDBJ databases">
        <authorList>
            <person name="Shen H."/>
        </authorList>
    </citation>
    <scope>NUCLEOTIDE SEQUENCE</scope>
    <source>
        <strain evidence="3">TNR-22</strain>
    </source>
</reference>
<accession>A0ABT8YGW3</accession>
<comment type="caution">
    <text evidence="3">The sequence shown here is derived from an EMBL/GenBank/DDBJ whole genome shotgun (WGS) entry which is preliminary data.</text>
</comment>
<feature type="chain" id="PRO_5045684158" evidence="2">
    <location>
        <begin position="28"/>
        <end position="443"/>
    </location>
</feature>
<evidence type="ECO:0000256" key="1">
    <source>
        <dbReference type="SAM" id="MobiDB-lite"/>
    </source>
</evidence>
<protein>
    <submittedName>
        <fullName evidence="3">Chemotaxis protein MotC</fullName>
    </submittedName>
</protein>
<evidence type="ECO:0000313" key="4">
    <source>
        <dbReference type="Proteomes" id="UP001174932"/>
    </source>
</evidence>
<dbReference type="RefSeq" id="WP_304374454.1">
    <property type="nucleotide sequence ID" value="NZ_JAUOZU010000001.1"/>
</dbReference>
<feature type="compositionally biased region" description="Basic and acidic residues" evidence="1">
    <location>
        <begin position="400"/>
        <end position="411"/>
    </location>
</feature>
<organism evidence="3 4">
    <name type="scientific">Rhizobium alvei</name>
    <dbReference type="NCBI Taxonomy" id="1132659"/>
    <lineage>
        <taxon>Bacteria</taxon>
        <taxon>Pseudomonadati</taxon>
        <taxon>Pseudomonadota</taxon>
        <taxon>Alphaproteobacteria</taxon>
        <taxon>Hyphomicrobiales</taxon>
        <taxon>Rhizobiaceae</taxon>
        <taxon>Rhizobium/Agrobacterium group</taxon>
        <taxon>Rhizobium</taxon>
    </lineage>
</organism>
<evidence type="ECO:0000313" key="3">
    <source>
        <dbReference type="EMBL" id="MDO6962573.1"/>
    </source>
</evidence>
<feature type="region of interest" description="Disordered" evidence="1">
    <location>
        <begin position="379"/>
        <end position="411"/>
    </location>
</feature>
<dbReference type="Proteomes" id="UP001174932">
    <property type="component" value="Unassembled WGS sequence"/>
</dbReference>